<organism evidence="1 2">
    <name type="scientific">Acidiplasma aeolicum</name>
    <dbReference type="NCBI Taxonomy" id="507754"/>
    <lineage>
        <taxon>Archaea</taxon>
        <taxon>Methanobacteriati</taxon>
        <taxon>Thermoplasmatota</taxon>
        <taxon>Thermoplasmata</taxon>
        <taxon>Thermoplasmatales</taxon>
        <taxon>Ferroplasmaceae</taxon>
        <taxon>Acidiplasma</taxon>
    </lineage>
</organism>
<dbReference type="AlphaFoldDB" id="A0A0Q0VR32"/>
<dbReference type="EMBL" id="LKBG01000286">
    <property type="protein sequence ID" value="KQB33597.1"/>
    <property type="molecule type" value="Genomic_DNA"/>
</dbReference>
<proteinExistence type="predicted"/>
<dbReference type="RefSeq" id="WP_055032635.1">
    <property type="nucleotide sequence ID" value="NZ_JBBYJF010000006.1"/>
</dbReference>
<name>A0A0Q0VR32_9ARCH</name>
<sequence>MDLSPLQVKYPRGVKTSGGKLYEVNKNDIGNESIFSILYPVEQTKNIALHLIEAGFSDATPSFYKGEKFSLSRIIKFPWELHLRLFEHKNKGKIFAHVEISRKYFEHLFIIQPVVYEVLDILQDKFTGIRVNYEPENKIVKGFLTNYNVKLLPPENLIEWDPLLNIIYSEFTKYKENIREILDRIEKILNL</sequence>
<evidence type="ECO:0000313" key="2">
    <source>
        <dbReference type="Proteomes" id="UP000050320"/>
    </source>
</evidence>
<dbReference type="Proteomes" id="UP000050320">
    <property type="component" value="Unassembled WGS sequence"/>
</dbReference>
<accession>A0A0Q0VR32</accession>
<comment type="caution">
    <text evidence="1">The sequence shown here is derived from an EMBL/GenBank/DDBJ whole genome shotgun (WGS) entry which is preliminary data.</text>
</comment>
<evidence type="ECO:0000313" key="1">
    <source>
        <dbReference type="EMBL" id="KQB33597.1"/>
    </source>
</evidence>
<reference evidence="1 2" key="1">
    <citation type="submission" date="2015-09" db="EMBL/GenBank/DDBJ databases">
        <title>Heavy metals and arsenic resistance mechanisms in polyextremophilic archaea of the family Ferroplasmaceae.</title>
        <authorList>
            <person name="Bulaev A.G."/>
            <person name="Kanygina A.V."/>
        </authorList>
    </citation>
    <scope>NUCLEOTIDE SEQUENCE [LARGE SCALE GENOMIC DNA]</scope>
    <source>
        <strain evidence="1 2">VT</strain>
    </source>
</reference>
<protein>
    <submittedName>
        <fullName evidence="1">Uncharacterized protein</fullName>
    </submittedName>
</protein>
<gene>
    <name evidence="1" type="ORF">AOG54_01775</name>
</gene>
<dbReference type="OrthoDB" id="57337at2157"/>
<keyword evidence="2" id="KW-1185">Reference proteome</keyword>